<reference evidence="3 4" key="1">
    <citation type="submission" date="2018-08" db="EMBL/GenBank/DDBJ databases">
        <title>The multiple taxonomic identification of Sphingomonas gilva.</title>
        <authorList>
            <person name="Zhu D."/>
            <person name="Zheng S."/>
        </authorList>
    </citation>
    <scope>NUCLEOTIDE SEQUENCE [LARGE SCALE GENOMIC DNA]</scope>
    <source>
        <strain evidence="3 4">ZDH117</strain>
    </source>
</reference>
<protein>
    <submittedName>
        <fullName evidence="3">CHAP domain-containing protein</fullName>
    </submittedName>
</protein>
<dbReference type="PROSITE" id="PS50911">
    <property type="entry name" value="CHAP"/>
    <property type="match status" value="1"/>
</dbReference>
<dbReference type="Gene3D" id="3.90.1720.10">
    <property type="entry name" value="endopeptidase domain like (from Nostoc punctiforme)"/>
    <property type="match status" value="1"/>
</dbReference>
<dbReference type="SUPFAM" id="SSF54001">
    <property type="entry name" value="Cysteine proteinases"/>
    <property type="match status" value="1"/>
</dbReference>
<gene>
    <name evidence="3" type="ORF">D1610_02465</name>
</gene>
<dbReference type="InterPro" id="IPR038765">
    <property type="entry name" value="Papain-like_cys_pep_sf"/>
</dbReference>
<feature type="signal peptide" evidence="1">
    <location>
        <begin position="1"/>
        <end position="25"/>
    </location>
</feature>
<dbReference type="OrthoDB" id="7279151at2"/>
<dbReference type="EMBL" id="QWLV01000001">
    <property type="protein sequence ID" value="RHW19014.1"/>
    <property type="molecule type" value="Genomic_DNA"/>
</dbReference>
<dbReference type="RefSeq" id="WP_118862521.1">
    <property type="nucleotide sequence ID" value="NZ_QWLV01000001.1"/>
</dbReference>
<evidence type="ECO:0000259" key="2">
    <source>
        <dbReference type="PROSITE" id="PS50911"/>
    </source>
</evidence>
<keyword evidence="1" id="KW-0732">Signal</keyword>
<dbReference type="Pfam" id="PF05257">
    <property type="entry name" value="CHAP"/>
    <property type="match status" value="1"/>
</dbReference>
<feature type="domain" description="Peptidase C51" evidence="2">
    <location>
        <begin position="5"/>
        <end position="126"/>
    </location>
</feature>
<comment type="caution">
    <text evidence="3">The sequence shown here is derived from an EMBL/GenBank/DDBJ whole genome shotgun (WGS) entry which is preliminary data.</text>
</comment>
<accession>A0A396RQW5</accession>
<evidence type="ECO:0000313" key="4">
    <source>
        <dbReference type="Proteomes" id="UP000266693"/>
    </source>
</evidence>
<keyword evidence="4" id="KW-1185">Reference proteome</keyword>
<evidence type="ECO:0000313" key="3">
    <source>
        <dbReference type="EMBL" id="RHW19014.1"/>
    </source>
</evidence>
<sequence length="181" mass="20205">MIGRFAARFALFLSFGLIAAAPAQAQFWQCVTFARSVTDIEIRGNAHTWWAQADGRYARGQEPEVGAVMAFKSSGKMRLGHVAKVSKIVNDREVLLTHANWSYRGGVERDVRAIDVSEAGDWSKVQVWYRGRMGISTYPIYGFIYDRDAGEELPKVEMADAEPKGEGLLQLASLIEGYRAR</sequence>
<feature type="chain" id="PRO_5017305871" evidence="1">
    <location>
        <begin position="26"/>
        <end position="181"/>
    </location>
</feature>
<dbReference type="InterPro" id="IPR007921">
    <property type="entry name" value="CHAP_dom"/>
</dbReference>
<proteinExistence type="predicted"/>
<dbReference type="Proteomes" id="UP000266693">
    <property type="component" value="Unassembled WGS sequence"/>
</dbReference>
<name>A0A396RQW5_9SPHN</name>
<dbReference type="AlphaFoldDB" id="A0A396RQW5"/>
<organism evidence="3 4">
    <name type="scientific">Sphingomonas gilva</name>
    <dbReference type="NCBI Taxonomy" id="2305907"/>
    <lineage>
        <taxon>Bacteria</taxon>
        <taxon>Pseudomonadati</taxon>
        <taxon>Pseudomonadota</taxon>
        <taxon>Alphaproteobacteria</taxon>
        <taxon>Sphingomonadales</taxon>
        <taxon>Sphingomonadaceae</taxon>
        <taxon>Sphingomonas</taxon>
    </lineage>
</organism>
<evidence type="ECO:0000256" key="1">
    <source>
        <dbReference type="SAM" id="SignalP"/>
    </source>
</evidence>